<dbReference type="PANTHER" id="PTHR43539">
    <property type="entry name" value="FLAVIN-BINDING MONOOXYGENASE-LIKE PROTEIN (AFU_ORTHOLOGUE AFUA_4G09220)"/>
    <property type="match status" value="1"/>
</dbReference>
<evidence type="ECO:0000256" key="1">
    <source>
        <dbReference type="ARBA" id="ARBA00023002"/>
    </source>
</evidence>
<dbReference type="Proteomes" id="UP001057702">
    <property type="component" value="Unassembled WGS sequence"/>
</dbReference>
<dbReference type="EMBL" id="JANFNG010000007">
    <property type="protein sequence ID" value="MCQ4081278.1"/>
    <property type="molecule type" value="Genomic_DNA"/>
</dbReference>
<dbReference type="PRINTS" id="PR00469">
    <property type="entry name" value="PNDRDTASEII"/>
</dbReference>
<gene>
    <name evidence="2" type="ORF">NGB36_11865</name>
</gene>
<dbReference type="SUPFAM" id="SSF51905">
    <property type="entry name" value="FAD/NAD(P)-binding domain"/>
    <property type="match status" value="1"/>
</dbReference>
<dbReference type="Gene3D" id="3.50.50.60">
    <property type="entry name" value="FAD/NAD(P)-binding domain"/>
    <property type="match status" value="1"/>
</dbReference>
<keyword evidence="1" id="KW-0560">Oxidoreductase</keyword>
<proteinExistence type="predicted"/>
<dbReference type="InterPro" id="IPR036188">
    <property type="entry name" value="FAD/NAD-bd_sf"/>
</dbReference>
<name>A0ABT1PVX0_9ACTN</name>
<protein>
    <submittedName>
        <fullName evidence="2">NAD(P)-binding domain-containing protein</fullName>
    </submittedName>
</protein>
<dbReference type="Pfam" id="PF13738">
    <property type="entry name" value="Pyr_redox_3"/>
    <property type="match status" value="1"/>
</dbReference>
<dbReference type="RefSeq" id="WP_255920187.1">
    <property type="nucleotide sequence ID" value="NZ_JANFNG010000007.1"/>
</dbReference>
<dbReference type="PANTHER" id="PTHR43539:SF91">
    <property type="entry name" value="FAD-DEPENDENT URATE HYDROXYLASE"/>
    <property type="match status" value="1"/>
</dbReference>
<reference evidence="2" key="1">
    <citation type="submission" date="2022-06" db="EMBL/GenBank/DDBJ databases">
        <title>Draft genome sequence of Streptomyces sp. RB6PN25 isolated from peat swamp forest in Thailand.</title>
        <authorList>
            <person name="Duangmal K."/>
            <person name="Klaysubun C."/>
        </authorList>
    </citation>
    <scope>NUCLEOTIDE SEQUENCE</scope>
    <source>
        <strain evidence="2">RB6PN25</strain>
    </source>
</reference>
<accession>A0ABT1PVX0</accession>
<keyword evidence="3" id="KW-1185">Reference proteome</keyword>
<comment type="caution">
    <text evidence="2">The sequence shown here is derived from an EMBL/GenBank/DDBJ whole genome shotgun (WGS) entry which is preliminary data.</text>
</comment>
<organism evidence="2 3">
    <name type="scientific">Streptomyces humicola</name>
    <dbReference type="NCBI Taxonomy" id="2953240"/>
    <lineage>
        <taxon>Bacteria</taxon>
        <taxon>Bacillati</taxon>
        <taxon>Actinomycetota</taxon>
        <taxon>Actinomycetes</taxon>
        <taxon>Kitasatosporales</taxon>
        <taxon>Streptomycetaceae</taxon>
        <taxon>Streptomyces</taxon>
    </lineage>
</organism>
<evidence type="ECO:0000313" key="3">
    <source>
        <dbReference type="Proteomes" id="UP001057702"/>
    </source>
</evidence>
<dbReference type="PRINTS" id="PR00368">
    <property type="entry name" value="FADPNR"/>
</dbReference>
<dbReference type="InterPro" id="IPR050982">
    <property type="entry name" value="Auxin_biosynth/cation_transpt"/>
</dbReference>
<evidence type="ECO:0000313" key="2">
    <source>
        <dbReference type="EMBL" id="MCQ4081278.1"/>
    </source>
</evidence>
<sequence>MTQSAVVIGAGPYGLSTAAHLKGRGIPVRIFGTPMSSWRETMPTGMILKSTPKASTISAPRPGHTLQDFCDATGERRLVTERDLVTLEAFVRYGRWFQERLVPEVEQVQVVSVDDGRNGGFELKLDSGEELSARTVVVASGLSSFAHIPAGLTGGPVSHSSRHADFGRFAGREVVVIGAGQSALESAVLLRDAGASVRVVARRAGSVGFGAPPTSGFQWKPDSPVGRAWSLYAFSDVPGPAAFRFLPRATRLWLVRNVLGPRGAWWLAPRFTGIPVMQGCEVDACREVPGAVVLVTRDAQGRVGEIEADHVIAATGYRVDLETLGFLSPQVRARLARVGGSPRLDAGFESSVRGLYFTGLAAAATFGPVLRFVCGAGFASRRIASRLR</sequence>